<evidence type="ECO:0000313" key="8">
    <source>
        <dbReference type="Proteomes" id="UP001630127"/>
    </source>
</evidence>
<dbReference type="InterPro" id="IPR007656">
    <property type="entry name" value="GTD-bd"/>
</dbReference>
<feature type="transmembrane region" description="Helical" evidence="5">
    <location>
        <begin position="53"/>
        <end position="77"/>
    </location>
</feature>
<protein>
    <recommendedName>
        <fullName evidence="6">GTD-binding domain-containing protein</fullName>
    </recommendedName>
</protein>
<dbReference type="Pfam" id="PF04576">
    <property type="entry name" value="Zein-binding"/>
    <property type="match status" value="1"/>
</dbReference>
<evidence type="ECO:0000256" key="1">
    <source>
        <dbReference type="ARBA" id="ARBA00004370"/>
    </source>
</evidence>
<evidence type="ECO:0000256" key="3">
    <source>
        <dbReference type="ARBA" id="ARBA00022989"/>
    </source>
</evidence>
<dbReference type="PANTHER" id="PTHR31422">
    <property type="entry name" value="BNAANNG28530D PROTEIN"/>
    <property type="match status" value="1"/>
</dbReference>
<keyword evidence="4 5" id="KW-0472">Membrane</keyword>
<keyword evidence="3 5" id="KW-1133">Transmembrane helix</keyword>
<dbReference type="GO" id="GO:0016020">
    <property type="term" value="C:membrane"/>
    <property type="evidence" value="ECO:0007669"/>
    <property type="project" value="UniProtKB-SubCell"/>
</dbReference>
<dbReference type="AlphaFoldDB" id="A0ABD3B595"/>
<proteinExistence type="predicted"/>
<keyword evidence="8" id="KW-1185">Reference proteome</keyword>
<feature type="transmembrane region" description="Helical" evidence="5">
    <location>
        <begin position="21"/>
        <end position="41"/>
    </location>
</feature>
<comment type="subcellular location">
    <subcellularLocation>
        <location evidence="1">Membrane</location>
    </subcellularLocation>
</comment>
<evidence type="ECO:0000256" key="2">
    <source>
        <dbReference type="ARBA" id="ARBA00022692"/>
    </source>
</evidence>
<accession>A0ABD3B595</accession>
<feature type="domain" description="GTD-binding" evidence="6">
    <location>
        <begin position="166"/>
        <end position="264"/>
    </location>
</feature>
<dbReference type="PANTHER" id="PTHR31422:SF2">
    <property type="entry name" value="PROTEIN FLOURY 1-LIKE"/>
    <property type="match status" value="1"/>
</dbReference>
<name>A0ABD3B595_9GENT</name>
<evidence type="ECO:0000256" key="5">
    <source>
        <dbReference type="SAM" id="Phobius"/>
    </source>
</evidence>
<sequence>MQILGHLCFIFWSFLEFHKRVLQYFLGFVWMDCFTYFYSYLKHLSSNYDFGCGFLMFWSFKQFFEVLGLFMLLGFGLKVLKFRFLPYSGGKSGLFRNGICAENGFDGKFSPEISSCKGRLLKYVCNSTPSVIDKLEKSDTNVYSEECNNDDEENEKQHYYDEDKVFDVLELRKLIKIERGRANSALLELEKERMSAATAVEESMAMILRLQNEKSLIEMESNQYRRLAEEKLLYDQEVIQSLQWLAMRDESDRTLLEDQLRLCHQKLRLFMKGDEMDHFQEVEESFSSSSEDNFEDALDLSLFSSHDLDFQIVVVAVAVASRLRCRRR</sequence>
<organism evidence="7 8">
    <name type="scientific">Cinchona calisaya</name>
    <dbReference type="NCBI Taxonomy" id="153742"/>
    <lineage>
        <taxon>Eukaryota</taxon>
        <taxon>Viridiplantae</taxon>
        <taxon>Streptophyta</taxon>
        <taxon>Embryophyta</taxon>
        <taxon>Tracheophyta</taxon>
        <taxon>Spermatophyta</taxon>
        <taxon>Magnoliopsida</taxon>
        <taxon>eudicotyledons</taxon>
        <taxon>Gunneridae</taxon>
        <taxon>Pentapetalae</taxon>
        <taxon>asterids</taxon>
        <taxon>lamiids</taxon>
        <taxon>Gentianales</taxon>
        <taxon>Rubiaceae</taxon>
        <taxon>Cinchonoideae</taxon>
        <taxon>Cinchoneae</taxon>
        <taxon>Cinchona</taxon>
    </lineage>
</organism>
<dbReference type="Proteomes" id="UP001630127">
    <property type="component" value="Unassembled WGS sequence"/>
</dbReference>
<comment type="caution">
    <text evidence="7">The sequence shown here is derived from an EMBL/GenBank/DDBJ whole genome shotgun (WGS) entry which is preliminary data.</text>
</comment>
<reference evidence="7 8" key="1">
    <citation type="submission" date="2024-11" db="EMBL/GenBank/DDBJ databases">
        <title>A near-complete genome assembly of Cinchona calisaya.</title>
        <authorList>
            <person name="Lian D.C."/>
            <person name="Zhao X.W."/>
            <person name="Wei L."/>
        </authorList>
    </citation>
    <scope>NUCLEOTIDE SEQUENCE [LARGE SCALE GENOMIC DNA]</scope>
    <source>
        <tissue evidence="7">Nenye</tissue>
    </source>
</reference>
<dbReference type="EMBL" id="JBJUIK010000001">
    <property type="protein sequence ID" value="KAL3538725.1"/>
    <property type="molecule type" value="Genomic_DNA"/>
</dbReference>
<evidence type="ECO:0000313" key="7">
    <source>
        <dbReference type="EMBL" id="KAL3538725.1"/>
    </source>
</evidence>
<keyword evidence="2 5" id="KW-0812">Transmembrane</keyword>
<gene>
    <name evidence="7" type="ORF">ACH5RR_002091</name>
</gene>
<dbReference type="PROSITE" id="PS51775">
    <property type="entry name" value="GTD_BINDING"/>
    <property type="match status" value="1"/>
</dbReference>
<dbReference type="GO" id="GO:0080115">
    <property type="term" value="F:myosin XI tail binding"/>
    <property type="evidence" value="ECO:0007669"/>
    <property type="project" value="UniProtKB-ARBA"/>
</dbReference>
<evidence type="ECO:0000259" key="6">
    <source>
        <dbReference type="PROSITE" id="PS51775"/>
    </source>
</evidence>
<evidence type="ECO:0000256" key="4">
    <source>
        <dbReference type="ARBA" id="ARBA00023136"/>
    </source>
</evidence>